<comment type="similarity">
    <text evidence="2">Belongs to the bacterial ribosomal protein bL32 family.</text>
</comment>
<dbReference type="GO" id="GO:0005762">
    <property type="term" value="C:mitochondrial large ribosomal subunit"/>
    <property type="evidence" value="ECO:0007669"/>
    <property type="project" value="TreeGrafter"/>
</dbReference>
<dbReference type="GO" id="GO:0006412">
    <property type="term" value="P:translation"/>
    <property type="evidence" value="ECO:0007669"/>
    <property type="project" value="InterPro"/>
</dbReference>
<dbReference type="GO" id="GO:0003735">
    <property type="term" value="F:structural constituent of ribosome"/>
    <property type="evidence" value="ECO:0007669"/>
    <property type="project" value="InterPro"/>
</dbReference>
<gene>
    <name evidence="8" type="ORF">QBC37DRAFT_425281</name>
</gene>
<dbReference type="Proteomes" id="UP001301769">
    <property type="component" value="Unassembled WGS sequence"/>
</dbReference>
<dbReference type="InterPro" id="IPR011332">
    <property type="entry name" value="Ribosomal_zn-bd"/>
</dbReference>
<comment type="subcellular location">
    <subcellularLocation>
        <location evidence="1">Mitochondrion</location>
    </subcellularLocation>
</comment>
<evidence type="ECO:0000256" key="6">
    <source>
        <dbReference type="ARBA" id="ARBA00023274"/>
    </source>
</evidence>
<dbReference type="NCBIfam" id="TIGR01031">
    <property type="entry name" value="rpmF_bact"/>
    <property type="match status" value="1"/>
</dbReference>
<evidence type="ECO:0000256" key="7">
    <source>
        <dbReference type="ARBA" id="ARBA00039935"/>
    </source>
</evidence>
<evidence type="ECO:0000313" key="9">
    <source>
        <dbReference type="Proteomes" id="UP001301769"/>
    </source>
</evidence>
<evidence type="ECO:0000313" key="8">
    <source>
        <dbReference type="EMBL" id="KAK4212234.1"/>
    </source>
</evidence>
<keyword evidence="4" id="KW-0689">Ribosomal protein</keyword>
<dbReference type="AlphaFoldDB" id="A0AAN6Y481"/>
<evidence type="ECO:0000256" key="4">
    <source>
        <dbReference type="ARBA" id="ARBA00022980"/>
    </source>
</evidence>
<reference evidence="8" key="1">
    <citation type="journal article" date="2023" name="Mol. Phylogenet. Evol.">
        <title>Genome-scale phylogeny and comparative genomics of the fungal order Sordariales.</title>
        <authorList>
            <person name="Hensen N."/>
            <person name="Bonometti L."/>
            <person name="Westerberg I."/>
            <person name="Brannstrom I.O."/>
            <person name="Guillou S."/>
            <person name="Cros-Aarteil S."/>
            <person name="Calhoun S."/>
            <person name="Haridas S."/>
            <person name="Kuo A."/>
            <person name="Mondo S."/>
            <person name="Pangilinan J."/>
            <person name="Riley R."/>
            <person name="LaButti K."/>
            <person name="Andreopoulos B."/>
            <person name="Lipzen A."/>
            <person name="Chen C."/>
            <person name="Yan M."/>
            <person name="Daum C."/>
            <person name="Ng V."/>
            <person name="Clum A."/>
            <person name="Steindorff A."/>
            <person name="Ohm R.A."/>
            <person name="Martin F."/>
            <person name="Silar P."/>
            <person name="Natvig D.O."/>
            <person name="Lalanne C."/>
            <person name="Gautier V."/>
            <person name="Ament-Velasquez S.L."/>
            <person name="Kruys A."/>
            <person name="Hutchinson M.I."/>
            <person name="Powell A.J."/>
            <person name="Barry K."/>
            <person name="Miller A.N."/>
            <person name="Grigoriev I.V."/>
            <person name="Debuchy R."/>
            <person name="Gladieux P."/>
            <person name="Hiltunen Thoren M."/>
            <person name="Johannesson H."/>
        </authorList>
    </citation>
    <scope>NUCLEOTIDE SEQUENCE</scope>
    <source>
        <strain evidence="8">PSN293</strain>
    </source>
</reference>
<evidence type="ECO:0000256" key="2">
    <source>
        <dbReference type="ARBA" id="ARBA00008560"/>
    </source>
</evidence>
<evidence type="ECO:0000256" key="1">
    <source>
        <dbReference type="ARBA" id="ARBA00004173"/>
    </source>
</evidence>
<keyword evidence="6" id="KW-0687">Ribonucleoprotein</keyword>
<comment type="caution">
    <text evidence="8">The sequence shown here is derived from an EMBL/GenBank/DDBJ whole genome shotgun (WGS) entry which is preliminary data.</text>
</comment>
<accession>A0AAN6Y481</accession>
<dbReference type="EMBL" id="MU858131">
    <property type="protein sequence ID" value="KAK4212234.1"/>
    <property type="molecule type" value="Genomic_DNA"/>
</dbReference>
<evidence type="ECO:0000256" key="3">
    <source>
        <dbReference type="ARBA" id="ARBA00022946"/>
    </source>
</evidence>
<reference evidence="8" key="2">
    <citation type="submission" date="2023-05" db="EMBL/GenBank/DDBJ databases">
        <authorList>
            <consortium name="Lawrence Berkeley National Laboratory"/>
            <person name="Steindorff A."/>
            <person name="Hensen N."/>
            <person name="Bonometti L."/>
            <person name="Westerberg I."/>
            <person name="Brannstrom I.O."/>
            <person name="Guillou S."/>
            <person name="Cros-Aarteil S."/>
            <person name="Calhoun S."/>
            <person name="Haridas S."/>
            <person name="Kuo A."/>
            <person name="Mondo S."/>
            <person name="Pangilinan J."/>
            <person name="Riley R."/>
            <person name="Labutti K."/>
            <person name="Andreopoulos B."/>
            <person name="Lipzen A."/>
            <person name="Chen C."/>
            <person name="Yanf M."/>
            <person name="Daum C."/>
            <person name="Ng V."/>
            <person name="Clum A."/>
            <person name="Ohm R."/>
            <person name="Martin F."/>
            <person name="Silar P."/>
            <person name="Natvig D."/>
            <person name="Lalanne C."/>
            <person name="Gautier V."/>
            <person name="Ament-Velasquez S.L."/>
            <person name="Kruys A."/>
            <person name="Hutchinson M.I."/>
            <person name="Powell A.J."/>
            <person name="Barry K."/>
            <person name="Miller A.N."/>
            <person name="Grigoriev I.V."/>
            <person name="Debuchy R."/>
            <person name="Gladieux P."/>
            <person name="Thoren M.H."/>
            <person name="Johannesson H."/>
        </authorList>
    </citation>
    <scope>NUCLEOTIDE SEQUENCE</scope>
    <source>
        <strain evidence="8">PSN293</strain>
    </source>
</reference>
<dbReference type="PANTHER" id="PTHR21026">
    <property type="entry name" value="39S RIBOSOMAL PROTEIN L32, MITOCHONDRIAL"/>
    <property type="match status" value="1"/>
</dbReference>
<proteinExistence type="inferred from homology"/>
<name>A0AAN6Y481_9PEZI</name>
<dbReference type="InterPro" id="IPR002677">
    <property type="entry name" value="Ribosomal_bL32"/>
</dbReference>
<dbReference type="SUPFAM" id="SSF57829">
    <property type="entry name" value="Zn-binding ribosomal proteins"/>
    <property type="match status" value="1"/>
</dbReference>
<keyword evidence="9" id="KW-1185">Reference proteome</keyword>
<evidence type="ECO:0000256" key="5">
    <source>
        <dbReference type="ARBA" id="ARBA00023128"/>
    </source>
</evidence>
<keyword evidence="5" id="KW-0496">Mitochondrion</keyword>
<dbReference type="PANTHER" id="PTHR21026:SF2">
    <property type="entry name" value="LARGE RIBOSOMAL SUBUNIT PROTEIN BL32M"/>
    <property type="match status" value="1"/>
</dbReference>
<dbReference type="InterPro" id="IPR051991">
    <property type="entry name" value="Mitoribosomal_protein_bL32"/>
</dbReference>
<dbReference type="Pfam" id="PF01783">
    <property type="entry name" value="Ribosomal_L32p"/>
    <property type="match status" value="1"/>
</dbReference>
<sequence>MAMAMAAPSLRIAPMGTSFLSQFLSSAFSPRLAQISSRRVAVPFFPSVLIAVVPAFQVGLPPLGSILEGIWESILRAVPKKKTSHMKKRHRFMAGKAIKDVTALCKCPACGETKRMHYLCPNCASKLQELMRKEMAEAAKEK</sequence>
<protein>
    <recommendedName>
        <fullName evidence="7">Large ribosomal subunit protein bL32m</fullName>
    </recommendedName>
</protein>
<keyword evidence="3" id="KW-0809">Transit peptide</keyword>
<organism evidence="8 9">
    <name type="scientific">Rhypophila decipiens</name>
    <dbReference type="NCBI Taxonomy" id="261697"/>
    <lineage>
        <taxon>Eukaryota</taxon>
        <taxon>Fungi</taxon>
        <taxon>Dikarya</taxon>
        <taxon>Ascomycota</taxon>
        <taxon>Pezizomycotina</taxon>
        <taxon>Sordariomycetes</taxon>
        <taxon>Sordariomycetidae</taxon>
        <taxon>Sordariales</taxon>
        <taxon>Naviculisporaceae</taxon>
        <taxon>Rhypophila</taxon>
    </lineage>
</organism>